<evidence type="ECO:0000259" key="6">
    <source>
        <dbReference type="Pfam" id="PF00251"/>
    </source>
</evidence>
<dbReference type="Gene3D" id="2.115.10.20">
    <property type="entry name" value="Glycosyl hydrolase domain, family 43"/>
    <property type="match status" value="1"/>
</dbReference>
<keyword evidence="5" id="KW-0732">Signal</keyword>
<comment type="similarity">
    <text evidence="1">Belongs to the glycosyl hydrolase 32 family.</text>
</comment>
<accession>A0A9W6XIE3</accession>
<dbReference type="GO" id="GO:0016798">
    <property type="term" value="F:hydrolase activity, acting on glycosyl bonds"/>
    <property type="evidence" value="ECO:0007669"/>
    <property type="project" value="UniProtKB-KW"/>
</dbReference>
<name>A0A9W6XIE3_9STRA</name>
<keyword evidence="4" id="KW-0812">Transmembrane</keyword>
<comment type="caution">
    <text evidence="7">The sequence shown here is derived from an EMBL/GenBank/DDBJ whole genome shotgun (WGS) entry which is preliminary data.</text>
</comment>
<dbReference type="AlphaFoldDB" id="A0A9W6XIE3"/>
<dbReference type="InterPro" id="IPR013148">
    <property type="entry name" value="Glyco_hydro_32_N"/>
</dbReference>
<feature type="signal peptide" evidence="5">
    <location>
        <begin position="1"/>
        <end position="22"/>
    </location>
</feature>
<feature type="transmembrane region" description="Helical" evidence="4">
    <location>
        <begin position="170"/>
        <end position="187"/>
    </location>
</feature>
<keyword evidence="2" id="KW-0378">Hydrolase</keyword>
<evidence type="ECO:0000256" key="5">
    <source>
        <dbReference type="SAM" id="SignalP"/>
    </source>
</evidence>
<dbReference type="Pfam" id="PF00251">
    <property type="entry name" value="Glyco_hydro_32N"/>
    <property type="match status" value="1"/>
</dbReference>
<feature type="transmembrane region" description="Helical" evidence="4">
    <location>
        <begin position="46"/>
        <end position="64"/>
    </location>
</feature>
<dbReference type="SUPFAM" id="SSF75005">
    <property type="entry name" value="Arabinanase/levansucrase/invertase"/>
    <property type="match status" value="1"/>
</dbReference>
<gene>
    <name evidence="7" type="ORF">Pfra01_001160100</name>
</gene>
<organism evidence="7 8">
    <name type="scientific">Phytophthora fragariaefolia</name>
    <dbReference type="NCBI Taxonomy" id="1490495"/>
    <lineage>
        <taxon>Eukaryota</taxon>
        <taxon>Sar</taxon>
        <taxon>Stramenopiles</taxon>
        <taxon>Oomycota</taxon>
        <taxon>Peronosporomycetes</taxon>
        <taxon>Peronosporales</taxon>
        <taxon>Peronosporaceae</taxon>
        <taxon>Phytophthora</taxon>
    </lineage>
</organism>
<keyword evidence="4" id="KW-0472">Membrane</keyword>
<reference evidence="7" key="1">
    <citation type="submission" date="2023-04" db="EMBL/GenBank/DDBJ databases">
        <title>Phytophthora fragariaefolia NBRC 109709.</title>
        <authorList>
            <person name="Ichikawa N."/>
            <person name="Sato H."/>
            <person name="Tonouchi N."/>
        </authorList>
    </citation>
    <scope>NUCLEOTIDE SEQUENCE</scope>
    <source>
        <strain evidence="7">NBRC 109709</strain>
    </source>
</reference>
<evidence type="ECO:0000313" key="8">
    <source>
        <dbReference type="Proteomes" id="UP001165121"/>
    </source>
</evidence>
<dbReference type="Proteomes" id="UP001165121">
    <property type="component" value="Unassembled WGS sequence"/>
</dbReference>
<proteinExistence type="inferred from homology"/>
<evidence type="ECO:0000313" key="7">
    <source>
        <dbReference type="EMBL" id="GMF39256.1"/>
    </source>
</evidence>
<feature type="chain" id="PRO_5040891013" evidence="5">
    <location>
        <begin position="23"/>
        <end position="453"/>
    </location>
</feature>
<feature type="transmembrane region" description="Helical" evidence="4">
    <location>
        <begin position="108"/>
        <end position="126"/>
    </location>
</feature>
<dbReference type="InterPro" id="IPR023296">
    <property type="entry name" value="Glyco_hydro_beta-prop_sf"/>
</dbReference>
<feature type="transmembrane region" description="Helical" evidence="4">
    <location>
        <begin position="386"/>
        <end position="407"/>
    </location>
</feature>
<dbReference type="OrthoDB" id="124206at2759"/>
<evidence type="ECO:0000256" key="1">
    <source>
        <dbReference type="ARBA" id="ARBA00009902"/>
    </source>
</evidence>
<feature type="domain" description="Glycosyl hydrolase family 32 N-terminal" evidence="6">
    <location>
        <begin position="312"/>
        <end position="344"/>
    </location>
</feature>
<keyword evidence="4" id="KW-1133">Transmembrane helix</keyword>
<evidence type="ECO:0000256" key="2">
    <source>
        <dbReference type="ARBA" id="ARBA00022801"/>
    </source>
</evidence>
<protein>
    <submittedName>
        <fullName evidence="7">Unnamed protein product</fullName>
    </submittedName>
</protein>
<evidence type="ECO:0000256" key="3">
    <source>
        <dbReference type="ARBA" id="ARBA00023295"/>
    </source>
</evidence>
<keyword evidence="3" id="KW-0326">Glycosidase</keyword>
<keyword evidence="8" id="KW-1185">Reference proteome</keyword>
<evidence type="ECO:0000256" key="4">
    <source>
        <dbReference type="SAM" id="Phobius"/>
    </source>
</evidence>
<dbReference type="EMBL" id="BSXT01001146">
    <property type="protein sequence ID" value="GMF39256.1"/>
    <property type="molecule type" value="Genomic_DNA"/>
</dbReference>
<feature type="transmembrane region" description="Helical" evidence="4">
    <location>
        <begin position="347"/>
        <end position="366"/>
    </location>
</feature>
<feature type="transmembrane region" description="Helical" evidence="4">
    <location>
        <begin position="76"/>
        <end position="102"/>
    </location>
</feature>
<sequence length="453" mass="49992">MIKSNTSRLLLVCALAPLPCLALSLIKEVPPLAPLEAGVYENRIFFVRSWAVMCFMGASALLQMGHGAPKLKLTNLQIAFVSLLAATVSIAFIFGLCALTVFPLPFGLLIAGPPFVLVIGICFAYVSGPRWRVDPSLFIEVQRQLVVYQCQTTLPFVYPLYILGFVSLTGWNQVVFVAVLPIIQIIAKNWISRALGDDDDQKPQCVIFVVEVYNALYISNVLQTASSWRSTGAVMAVDLVQFWVSMIDIVKLFDGVDTLMAKIPHDHPLANENFVQVAICLITMETQSNDSGDPNKTAEVLPMRKIKQSASHISGLYHLLYQSNPNSTIWGNMTWGHAVSKDQVTNYCVLTSPALGLHQFILFHMHNGLYYPALAGITRAAFSARLLSTLLYSVLQFVSFILLVLVLKRRLGYSSIQQLAFVLDVHAGVTQTKLNLIVVYIMQVSLAHLGKSS</sequence>